<dbReference type="RefSeq" id="WP_307780243.1">
    <property type="nucleotide sequence ID" value="NZ_JAVFKP010000006.1"/>
</dbReference>
<evidence type="ECO:0000313" key="2">
    <source>
        <dbReference type="EMBL" id="MDQ4628656.1"/>
    </source>
</evidence>
<evidence type="ECO:0000259" key="1">
    <source>
        <dbReference type="PROSITE" id="PS50943"/>
    </source>
</evidence>
<dbReference type="CDD" id="cd00093">
    <property type="entry name" value="HTH_XRE"/>
    <property type="match status" value="1"/>
</dbReference>
<reference evidence="2 3" key="1">
    <citation type="submission" date="2023-08" db="EMBL/GenBank/DDBJ databases">
        <title>Draft genome sequence of Janthinobacterium lividum.</title>
        <authorList>
            <person name="Chun B.H."/>
            <person name="Lee Y."/>
        </authorList>
    </citation>
    <scope>NUCLEOTIDE SEQUENCE [LARGE SCALE GENOMIC DNA]</scope>
    <source>
        <strain evidence="2 3">AMJK</strain>
    </source>
</reference>
<keyword evidence="3" id="KW-1185">Reference proteome</keyword>
<organism evidence="2 3">
    <name type="scientific">Janthinobacterium lividum</name>
    <dbReference type="NCBI Taxonomy" id="29581"/>
    <lineage>
        <taxon>Bacteria</taxon>
        <taxon>Pseudomonadati</taxon>
        <taxon>Pseudomonadota</taxon>
        <taxon>Betaproteobacteria</taxon>
        <taxon>Burkholderiales</taxon>
        <taxon>Oxalobacteraceae</taxon>
        <taxon>Janthinobacterium</taxon>
    </lineage>
</organism>
<evidence type="ECO:0000313" key="3">
    <source>
        <dbReference type="Proteomes" id="UP001237592"/>
    </source>
</evidence>
<accession>A0ABU0Y1S0</accession>
<feature type="domain" description="HTH cro/C1-type" evidence="1">
    <location>
        <begin position="10"/>
        <end position="63"/>
    </location>
</feature>
<dbReference type="SMART" id="SM00530">
    <property type="entry name" value="HTH_XRE"/>
    <property type="match status" value="1"/>
</dbReference>
<dbReference type="EMBL" id="JAVFKP010000006">
    <property type="protein sequence ID" value="MDQ4628656.1"/>
    <property type="molecule type" value="Genomic_DNA"/>
</dbReference>
<comment type="caution">
    <text evidence="2">The sequence shown here is derived from an EMBL/GenBank/DDBJ whole genome shotgun (WGS) entry which is preliminary data.</text>
</comment>
<dbReference type="InterPro" id="IPR001387">
    <property type="entry name" value="Cro/C1-type_HTH"/>
</dbReference>
<dbReference type="PROSITE" id="PS50943">
    <property type="entry name" value="HTH_CROC1"/>
    <property type="match status" value="1"/>
</dbReference>
<sequence>MDKNIFGERLRQERTRLGLTQEAFAAIGGVKKLAQINYEQGKTLPDAGYMVALAAIGVDLSYVMLGVPASNALTDDENELLAGYRRLDLRGKARVLGVVEGIGDPSVSSPSRTVERNTQMVFHGKVGQQIHGDITAPQTINVGRKKKSPT</sequence>
<gene>
    <name evidence="2" type="ORF">RB624_22495</name>
</gene>
<dbReference type="Pfam" id="PF01381">
    <property type="entry name" value="HTH_3"/>
    <property type="match status" value="1"/>
</dbReference>
<dbReference type="Gene3D" id="1.10.260.40">
    <property type="entry name" value="lambda repressor-like DNA-binding domains"/>
    <property type="match status" value="1"/>
</dbReference>
<name>A0ABU0Y1S0_9BURK</name>
<dbReference type="Proteomes" id="UP001237592">
    <property type="component" value="Unassembled WGS sequence"/>
</dbReference>
<proteinExistence type="predicted"/>
<dbReference type="SUPFAM" id="SSF47413">
    <property type="entry name" value="lambda repressor-like DNA-binding domains"/>
    <property type="match status" value="1"/>
</dbReference>
<dbReference type="InterPro" id="IPR010982">
    <property type="entry name" value="Lambda_DNA-bd_dom_sf"/>
</dbReference>
<protein>
    <submittedName>
        <fullName evidence="2">Helix-turn-helix transcriptional regulator</fullName>
    </submittedName>
</protein>